<dbReference type="SUPFAM" id="SSF55931">
    <property type="entry name" value="Glutamine synthetase/guanido kinase"/>
    <property type="match status" value="1"/>
</dbReference>
<evidence type="ECO:0000256" key="1">
    <source>
        <dbReference type="PROSITE-ProRule" id="PRU01330"/>
    </source>
</evidence>
<dbReference type="EMBL" id="CACVAQ010000066">
    <property type="protein sequence ID" value="CAA6801658.1"/>
    <property type="molecule type" value="Genomic_DNA"/>
</dbReference>
<dbReference type="EC" id="6.3.1.2" evidence="5"/>
<dbReference type="Pfam" id="PF00120">
    <property type="entry name" value="Gln-synt_C"/>
    <property type="match status" value="1"/>
</dbReference>
<keyword evidence="5" id="KW-0436">Ligase</keyword>
<feature type="domain" description="GS catalytic" evidence="4">
    <location>
        <begin position="189"/>
        <end position="615"/>
    </location>
</feature>
<dbReference type="InterPro" id="IPR027303">
    <property type="entry name" value="Gln_synth_gly_rich_site"/>
</dbReference>
<dbReference type="PROSITE" id="PS51987">
    <property type="entry name" value="GS_CATALYTIC"/>
    <property type="match status" value="1"/>
</dbReference>
<dbReference type="PANTHER" id="PTHR42974">
    <property type="entry name" value="GLUTAMINE SYNTHETASE"/>
    <property type="match status" value="1"/>
</dbReference>
<dbReference type="PROSITE" id="PS51986">
    <property type="entry name" value="GS_BETA_GRASP"/>
    <property type="match status" value="1"/>
</dbReference>
<dbReference type="Gene3D" id="1.20.120.1560">
    <property type="match status" value="1"/>
</dbReference>
<dbReference type="PROSITE" id="PS00181">
    <property type="entry name" value="GLNA_ATP"/>
    <property type="match status" value="1"/>
</dbReference>
<organism evidence="5">
    <name type="scientific">uncultured Aureispira sp</name>
    <dbReference type="NCBI Taxonomy" id="1331704"/>
    <lineage>
        <taxon>Bacteria</taxon>
        <taxon>Pseudomonadati</taxon>
        <taxon>Bacteroidota</taxon>
        <taxon>Saprospiria</taxon>
        <taxon>Saprospirales</taxon>
        <taxon>Saprospiraceae</taxon>
        <taxon>Aureispira</taxon>
        <taxon>environmental samples</taxon>
    </lineage>
</organism>
<dbReference type="Gene3D" id="3.30.590.10">
    <property type="entry name" value="Glutamine synthetase/guanido kinase, catalytic domain"/>
    <property type="match status" value="1"/>
</dbReference>
<comment type="similarity">
    <text evidence="1 2">Belongs to the glutamine synthetase family.</text>
</comment>
<evidence type="ECO:0000259" key="3">
    <source>
        <dbReference type="PROSITE" id="PS51986"/>
    </source>
</evidence>
<dbReference type="SMART" id="SM01230">
    <property type="entry name" value="Gln-synt_C"/>
    <property type="match status" value="1"/>
</dbReference>
<dbReference type="Pfam" id="PF12437">
    <property type="entry name" value="GSIII_N"/>
    <property type="match status" value="1"/>
</dbReference>
<dbReference type="InterPro" id="IPR022147">
    <property type="entry name" value="GSIII_N"/>
</dbReference>
<feature type="domain" description="GS beta-grasp" evidence="3">
    <location>
        <begin position="84"/>
        <end position="177"/>
    </location>
</feature>
<proteinExistence type="inferred from homology"/>
<dbReference type="InterPro" id="IPR040577">
    <property type="entry name" value="Gln-synt_C"/>
</dbReference>
<evidence type="ECO:0000259" key="4">
    <source>
        <dbReference type="PROSITE" id="PS51987"/>
    </source>
</evidence>
<accession>A0A6S6SFN0</accession>
<name>A0A6S6SFN0_9BACT</name>
<protein>
    <submittedName>
        <fullName evidence="5">Glutamine synthetase type III, GlnN (EC)</fullName>
        <ecNumber evidence="5">6.3.1.2</ecNumber>
    </submittedName>
</protein>
<evidence type="ECO:0000313" key="5">
    <source>
        <dbReference type="EMBL" id="CAA6801658.1"/>
    </source>
</evidence>
<dbReference type="InterPro" id="IPR014746">
    <property type="entry name" value="Gln_synth/guanido_kin_cat_dom"/>
</dbReference>
<gene>
    <name evidence="5" type="ORF">HELGO_WM31136</name>
</gene>
<sequence>MNSRFKALDLLSNRKKVTTAPLSCNVSEMFACNVYSEGTMKQYLAPKLYKKFKKIIDAGANLDRDLADHVAESMKTWALSKGVTHYAHWFQPLTGRTAEKHDSFFTLNSDGEAVEEFTGTELVQQEPDGSSFPGGGLRSTFEARGYTAWDPTSPAFILDVNNKKTLCIPTIFVTYGGQSLDYKLPLLKSQAFLERSAIDVCQLFDPAITKISVTLGWEQEFFLLDEALFNARQDLVMTGRTLLGRVAPKGQQLDDHYFGTIPERVYAYMTDLEQECYKLGIPLRTRHNEVAPCQYEFAPIYEDVNIAVDHNQLLMDIMERVAIRHKMRVLLHEKPYAGVNGSGKHNNWSLATNTGKNLLSPGKDPGSNLQFLTFFVNTIQAVSKYADILRASVTSASNDHRLGANEAPPAIISVFIGGALTKVLNEIEKGVNVTEDGVKKVLNLLSKIPNLELDNTDRNRTSPFAFTGNKFEIRMAGSTVNCAAPMTIMNMIVGKQLKEFFQDVQIFMANNMTQDQAILLVLKNYIHESKDIRFEGDGYSAEWRDEASRRGLGNYADTPRALEAYLAKETKALFVESGVLSEEELEAHYEVGLEEYALKLQIESRTMAEMCMNQILPVAIQYQNTLMENINALKGLDLGEESYSAQLSLVKEISICVNIIRTCAYQMKAERESAGKLKPRAKAFAYCDQVKPIMETLRNAADELEQLVDDEVWPLVKCRELLFLR</sequence>
<dbReference type="Pfam" id="PF18318">
    <property type="entry name" value="Gln-synt_C-ter"/>
    <property type="match status" value="1"/>
</dbReference>
<dbReference type="PANTHER" id="PTHR42974:SF1">
    <property type="entry name" value="TYPE-3 GLUTAMINE SYNTHETASE"/>
    <property type="match status" value="1"/>
</dbReference>
<evidence type="ECO:0000256" key="2">
    <source>
        <dbReference type="RuleBase" id="RU000384"/>
    </source>
</evidence>
<dbReference type="GO" id="GO:0004356">
    <property type="term" value="F:glutamine synthetase activity"/>
    <property type="evidence" value="ECO:0007669"/>
    <property type="project" value="UniProtKB-EC"/>
</dbReference>
<dbReference type="InterPro" id="IPR008146">
    <property type="entry name" value="Gln_synth_cat_dom"/>
</dbReference>
<dbReference type="AlphaFoldDB" id="A0A6S6SFN0"/>
<dbReference type="GO" id="GO:0006542">
    <property type="term" value="P:glutamine biosynthetic process"/>
    <property type="evidence" value="ECO:0007669"/>
    <property type="project" value="InterPro"/>
</dbReference>
<reference evidence="5" key="1">
    <citation type="submission" date="2020-01" db="EMBL/GenBank/DDBJ databases">
        <authorList>
            <person name="Meier V. D."/>
            <person name="Meier V D."/>
        </authorList>
    </citation>
    <scope>NUCLEOTIDE SEQUENCE</scope>
    <source>
        <strain evidence="5">HLG_WM_MAG_10</strain>
    </source>
</reference>
<dbReference type="InterPro" id="IPR052725">
    <property type="entry name" value="GS_Type-3"/>
</dbReference>
<dbReference type="InterPro" id="IPR008147">
    <property type="entry name" value="Gln_synt_N"/>
</dbReference>